<dbReference type="STRING" id="4795.A0A225WAD1"/>
<accession>A0A225WAD1</accession>
<reference evidence="2" key="1">
    <citation type="submission" date="2017-03" db="EMBL/GenBank/DDBJ databases">
        <title>Phytopthora megakarya and P. palmivora, two closely related causual agents of cacao black pod achieved similar genome size and gene model numbers by different mechanisms.</title>
        <authorList>
            <person name="Ali S."/>
            <person name="Shao J."/>
            <person name="Larry D.J."/>
            <person name="Kronmiller B."/>
            <person name="Shen D."/>
            <person name="Strem M.D."/>
            <person name="Melnick R.L."/>
            <person name="Guiltinan M.J."/>
            <person name="Tyler B.M."/>
            <person name="Meinhardt L.W."/>
            <person name="Bailey B.A."/>
        </authorList>
    </citation>
    <scope>NUCLEOTIDE SEQUENCE [LARGE SCALE GENOMIC DNA]</scope>
    <source>
        <strain evidence="2">zdho120</strain>
    </source>
</reference>
<comment type="caution">
    <text evidence="1">The sequence shown here is derived from an EMBL/GenBank/DDBJ whole genome shotgun (WGS) entry which is preliminary data.</text>
</comment>
<name>A0A225WAD1_9STRA</name>
<proteinExistence type="predicted"/>
<organism evidence="1 2">
    <name type="scientific">Phytophthora megakarya</name>
    <dbReference type="NCBI Taxonomy" id="4795"/>
    <lineage>
        <taxon>Eukaryota</taxon>
        <taxon>Sar</taxon>
        <taxon>Stramenopiles</taxon>
        <taxon>Oomycota</taxon>
        <taxon>Peronosporomycetes</taxon>
        <taxon>Peronosporales</taxon>
        <taxon>Peronosporaceae</taxon>
        <taxon>Phytophthora</taxon>
    </lineage>
</organism>
<evidence type="ECO:0000313" key="1">
    <source>
        <dbReference type="EMBL" id="OWZ13780.1"/>
    </source>
</evidence>
<gene>
    <name evidence="1" type="ORF">PHMEG_00012846</name>
</gene>
<keyword evidence="2" id="KW-1185">Reference proteome</keyword>
<sequence length="62" mass="7166">MFETNTFQPGHTPKQIDEWRDYSGQRKRAQMNCKVSVMRTKGKRGATTTVYCNDCDFAGPIY</sequence>
<dbReference type="EMBL" id="NBNE01001497">
    <property type="protein sequence ID" value="OWZ13780.1"/>
    <property type="molecule type" value="Genomic_DNA"/>
</dbReference>
<protein>
    <recommendedName>
        <fullName evidence="3">PiggyBac transposable element-derived protein domain-containing protein</fullName>
    </recommendedName>
</protein>
<dbReference type="AlphaFoldDB" id="A0A225WAD1"/>
<dbReference type="Proteomes" id="UP000198211">
    <property type="component" value="Unassembled WGS sequence"/>
</dbReference>
<evidence type="ECO:0008006" key="3">
    <source>
        <dbReference type="Google" id="ProtNLM"/>
    </source>
</evidence>
<evidence type="ECO:0000313" key="2">
    <source>
        <dbReference type="Proteomes" id="UP000198211"/>
    </source>
</evidence>
<dbReference type="OrthoDB" id="101091at2759"/>